<proteinExistence type="inferred from homology"/>
<organism evidence="8 9">
    <name type="scientific">Rhodocollybia butyracea</name>
    <dbReference type="NCBI Taxonomy" id="206335"/>
    <lineage>
        <taxon>Eukaryota</taxon>
        <taxon>Fungi</taxon>
        <taxon>Dikarya</taxon>
        <taxon>Basidiomycota</taxon>
        <taxon>Agaricomycotina</taxon>
        <taxon>Agaricomycetes</taxon>
        <taxon>Agaricomycetidae</taxon>
        <taxon>Agaricales</taxon>
        <taxon>Marasmiineae</taxon>
        <taxon>Omphalotaceae</taxon>
        <taxon>Rhodocollybia</taxon>
    </lineage>
</organism>
<name>A0A9P5U6X2_9AGAR</name>
<dbReference type="OrthoDB" id="2104723at2759"/>
<dbReference type="Pfam" id="PF08543">
    <property type="entry name" value="Phos_pyr_kin"/>
    <property type="match status" value="1"/>
</dbReference>
<dbReference type="InterPro" id="IPR013749">
    <property type="entry name" value="PM/HMP-P_kinase-1"/>
</dbReference>
<dbReference type="GO" id="GO:0009443">
    <property type="term" value="P:pyridoxal 5'-phosphate salvage"/>
    <property type="evidence" value="ECO:0007669"/>
    <property type="project" value="InterPro"/>
</dbReference>
<keyword evidence="4" id="KW-0547">Nucleotide-binding</keyword>
<evidence type="ECO:0000313" key="9">
    <source>
        <dbReference type="Proteomes" id="UP000772434"/>
    </source>
</evidence>
<dbReference type="EC" id="2.7.1.35" evidence="2"/>
<dbReference type="PANTHER" id="PTHR10534:SF2">
    <property type="entry name" value="PYRIDOXAL KINASE"/>
    <property type="match status" value="1"/>
</dbReference>
<dbReference type="InterPro" id="IPR004625">
    <property type="entry name" value="PyrdxlKinase"/>
</dbReference>
<dbReference type="EMBL" id="JADNRY010000061">
    <property type="protein sequence ID" value="KAF9068431.1"/>
    <property type="molecule type" value="Genomic_DNA"/>
</dbReference>
<dbReference type="GO" id="GO:0008478">
    <property type="term" value="F:pyridoxal kinase activity"/>
    <property type="evidence" value="ECO:0007669"/>
    <property type="project" value="UniProtKB-EC"/>
</dbReference>
<dbReference type="GO" id="GO:0005829">
    <property type="term" value="C:cytosol"/>
    <property type="evidence" value="ECO:0007669"/>
    <property type="project" value="TreeGrafter"/>
</dbReference>
<keyword evidence="9" id="KW-1185">Reference proteome</keyword>
<evidence type="ECO:0000259" key="7">
    <source>
        <dbReference type="Pfam" id="PF08543"/>
    </source>
</evidence>
<dbReference type="InterPro" id="IPR029056">
    <property type="entry name" value="Ribokinase-like"/>
</dbReference>
<dbReference type="SUPFAM" id="SSF53613">
    <property type="entry name" value="Ribokinase-like"/>
    <property type="match status" value="1"/>
</dbReference>
<comment type="caution">
    <text evidence="8">The sequence shown here is derived from an EMBL/GenBank/DDBJ whole genome shotgun (WGS) entry which is preliminary data.</text>
</comment>
<evidence type="ECO:0000256" key="4">
    <source>
        <dbReference type="ARBA" id="ARBA00022741"/>
    </source>
</evidence>
<protein>
    <recommendedName>
        <fullName evidence="2">pyridoxal kinase</fullName>
        <ecNumber evidence="2">2.7.1.35</ecNumber>
    </recommendedName>
</protein>
<feature type="domain" description="Pyridoxamine kinase/Phosphomethylpyrimidine kinase" evidence="7">
    <location>
        <begin position="80"/>
        <end position="179"/>
    </location>
</feature>
<dbReference type="Proteomes" id="UP000772434">
    <property type="component" value="Unassembled WGS sequence"/>
</dbReference>
<dbReference type="NCBIfam" id="TIGR00687">
    <property type="entry name" value="pyridox_kin"/>
    <property type="match status" value="1"/>
</dbReference>
<dbReference type="GO" id="GO:0005524">
    <property type="term" value="F:ATP binding"/>
    <property type="evidence" value="ECO:0007669"/>
    <property type="project" value="UniProtKB-KW"/>
</dbReference>
<evidence type="ECO:0000313" key="8">
    <source>
        <dbReference type="EMBL" id="KAF9068431.1"/>
    </source>
</evidence>
<comment type="similarity">
    <text evidence="1">Belongs to the pyridoxine kinase family.</text>
</comment>
<gene>
    <name evidence="8" type="ORF">BDP27DRAFT_1295276</name>
</gene>
<evidence type="ECO:0000256" key="5">
    <source>
        <dbReference type="ARBA" id="ARBA00022777"/>
    </source>
</evidence>
<sequence>MEGRVLSIQSHVAFGYVGGKAAAFPLQCLNYDVDVVNTVNFSNHAGYGRSGGSKTSAAELESIFDAMEFNELLDPARLLTGYTPNAEALTAVAKLARKLRERKPELVYLLDPVMGDAGRLYVAPDVIPVYRTMLPLSTIITPNWFEVETLTDITLTDMPSLRRALAKLHKDFGVPNVAISSIPLKPWLSETLPLSIRPPFASESGYLLCISSSASPEDTPKVHAQCVPLLAGYFSGVGDLFSSLVLAHYNPSDTSRTESRTPFSQAVSQALTKTHAVLCETFRHSEQLPEEERFATDDEKDEVEPLRKVRRMRGRELRLVQSIDIIRGQFNDATRHLETWTGFWDN</sequence>
<keyword evidence="5" id="KW-0418">Kinase</keyword>
<keyword evidence="6" id="KW-0067">ATP-binding</keyword>
<dbReference type="AlphaFoldDB" id="A0A9P5U6X2"/>
<dbReference type="CDD" id="cd01173">
    <property type="entry name" value="pyridoxal_pyridoxamine_kinase"/>
    <property type="match status" value="1"/>
</dbReference>
<dbReference type="PANTHER" id="PTHR10534">
    <property type="entry name" value="PYRIDOXAL KINASE"/>
    <property type="match status" value="1"/>
</dbReference>
<accession>A0A9P5U6X2</accession>
<evidence type="ECO:0000256" key="6">
    <source>
        <dbReference type="ARBA" id="ARBA00022840"/>
    </source>
</evidence>
<evidence type="ECO:0000256" key="2">
    <source>
        <dbReference type="ARBA" id="ARBA00012104"/>
    </source>
</evidence>
<evidence type="ECO:0000256" key="1">
    <source>
        <dbReference type="ARBA" id="ARBA00008805"/>
    </source>
</evidence>
<dbReference type="Gene3D" id="3.40.1190.20">
    <property type="match status" value="1"/>
</dbReference>
<evidence type="ECO:0000256" key="3">
    <source>
        <dbReference type="ARBA" id="ARBA00022679"/>
    </source>
</evidence>
<keyword evidence="3" id="KW-0808">Transferase</keyword>
<reference evidence="8" key="1">
    <citation type="submission" date="2020-11" db="EMBL/GenBank/DDBJ databases">
        <authorList>
            <consortium name="DOE Joint Genome Institute"/>
            <person name="Ahrendt S."/>
            <person name="Riley R."/>
            <person name="Andreopoulos W."/>
            <person name="Labutti K."/>
            <person name="Pangilinan J."/>
            <person name="Ruiz-Duenas F.J."/>
            <person name="Barrasa J.M."/>
            <person name="Sanchez-Garcia M."/>
            <person name="Camarero S."/>
            <person name="Miyauchi S."/>
            <person name="Serrano A."/>
            <person name="Linde D."/>
            <person name="Babiker R."/>
            <person name="Drula E."/>
            <person name="Ayuso-Fernandez I."/>
            <person name="Pacheco R."/>
            <person name="Padilla G."/>
            <person name="Ferreira P."/>
            <person name="Barriuso J."/>
            <person name="Kellner H."/>
            <person name="Castanera R."/>
            <person name="Alfaro M."/>
            <person name="Ramirez L."/>
            <person name="Pisabarro A.G."/>
            <person name="Kuo A."/>
            <person name="Tritt A."/>
            <person name="Lipzen A."/>
            <person name="He G."/>
            <person name="Yan M."/>
            <person name="Ng V."/>
            <person name="Cullen D."/>
            <person name="Martin F."/>
            <person name="Rosso M.-N."/>
            <person name="Henrissat B."/>
            <person name="Hibbett D."/>
            <person name="Martinez A.T."/>
            <person name="Grigoriev I.V."/>
        </authorList>
    </citation>
    <scope>NUCLEOTIDE SEQUENCE</scope>
    <source>
        <strain evidence="8">AH 40177</strain>
    </source>
</reference>